<dbReference type="InterPro" id="IPR000073">
    <property type="entry name" value="AB_hydrolase_1"/>
</dbReference>
<dbReference type="Gramene" id="GBG91363">
    <property type="protein sequence ID" value="GBG91363"/>
    <property type="gene ID" value="CBR_g52250"/>
</dbReference>
<keyword evidence="2" id="KW-0472">Membrane</keyword>
<dbReference type="EMBL" id="BFEA01000899">
    <property type="protein sequence ID" value="GBG91363.1"/>
    <property type="molecule type" value="Genomic_DNA"/>
</dbReference>
<dbReference type="OrthoDB" id="19657at2759"/>
<dbReference type="InterPro" id="IPR029058">
    <property type="entry name" value="AB_hydrolase_fold"/>
</dbReference>
<dbReference type="Gene3D" id="3.40.50.1820">
    <property type="entry name" value="alpha/beta hydrolase"/>
    <property type="match status" value="1"/>
</dbReference>
<protein>
    <recommendedName>
        <fullName evidence="3">AB hydrolase-1 domain-containing protein</fullName>
    </recommendedName>
</protein>
<dbReference type="InterPro" id="IPR050471">
    <property type="entry name" value="AB_hydrolase"/>
</dbReference>
<evidence type="ECO:0000313" key="5">
    <source>
        <dbReference type="Proteomes" id="UP000265515"/>
    </source>
</evidence>
<feature type="transmembrane region" description="Helical" evidence="2">
    <location>
        <begin position="436"/>
        <end position="458"/>
    </location>
</feature>
<keyword evidence="2" id="KW-0812">Transmembrane</keyword>
<dbReference type="Proteomes" id="UP000265515">
    <property type="component" value="Unassembled WGS sequence"/>
</dbReference>
<evidence type="ECO:0000313" key="4">
    <source>
        <dbReference type="EMBL" id="GBG91363.1"/>
    </source>
</evidence>
<dbReference type="Pfam" id="PF00561">
    <property type="entry name" value="Abhydrolase_1"/>
    <property type="match status" value="1"/>
</dbReference>
<gene>
    <name evidence="4" type="ORF">CBR_g52250</name>
</gene>
<name>A0A388MA47_CHABU</name>
<accession>A0A388MA47</accession>
<evidence type="ECO:0000256" key="1">
    <source>
        <dbReference type="SAM" id="MobiDB-lite"/>
    </source>
</evidence>
<keyword evidence="2" id="KW-1133">Transmembrane helix</keyword>
<feature type="domain" description="AB hydrolase-1" evidence="3">
    <location>
        <begin position="128"/>
        <end position="347"/>
    </location>
</feature>
<keyword evidence="5" id="KW-1185">Reference proteome</keyword>
<dbReference type="SUPFAM" id="SSF53474">
    <property type="entry name" value="alpha/beta-Hydrolases"/>
    <property type="match status" value="1"/>
</dbReference>
<dbReference type="OMA" id="HDVFFKY"/>
<evidence type="ECO:0000259" key="3">
    <source>
        <dbReference type="Pfam" id="PF00561"/>
    </source>
</evidence>
<evidence type="ECO:0000256" key="2">
    <source>
        <dbReference type="SAM" id="Phobius"/>
    </source>
</evidence>
<dbReference type="PANTHER" id="PTHR43433">
    <property type="entry name" value="HYDROLASE, ALPHA/BETA FOLD FAMILY PROTEIN"/>
    <property type="match status" value="1"/>
</dbReference>
<comment type="caution">
    <text evidence="4">The sequence shown here is derived from an EMBL/GenBank/DDBJ whole genome shotgun (WGS) entry which is preliminary data.</text>
</comment>
<feature type="region of interest" description="Disordered" evidence="1">
    <location>
        <begin position="98"/>
        <end position="123"/>
    </location>
</feature>
<sequence>MPFCYVPAFTDDAIGIAKEAGRNNEKTGIAKKHVPEEQGEVTSDTVARSPVPTEFKLFYRLYGHGDTKVLLIMGLAGTHHAWAPQLEALCGTDVANDEEQEKDNMVSSNAEEGENEGRRSTSAQVGSCGRQCCAYDNRGVGQSSIPRRREAYSTTSMARDALALMDHLRWAKAHVFGHSMGGMIACKLAAMAPTRIASLAIISSSAGGYACIPKWSLRILAIAYRLLRAKTPEARAAVDLDTHYTSLYLDAVAEAGETRRAVLYKEYVQAITASGMQERHGQDGHMHACWTHFLTGEEWHAICSGAFLVSVIHGNGDIICPIERGMDIAKRLGEVAKFVDLPGGHFITRECQVEVNDCLLRLIMAVESGVAALEWSQTTRQMLGPEGWSQSRQNAEASASCWWPQFRSQSLTYGKTNLLCEVESAELRQRTRFSNLTVCLFILLGSLALKILLDVILVNAS</sequence>
<dbReference type="STRING" id="69332.A0A388MA47"/>
<reference evidence="4 5" key="1">
    <citation type="journal article" date="2018" name="Cell">
        <title>The Chara Genome: Secondary Complexity and Implications for Plant Terrestrialization.</title>
        <authorList>
            <person name="Nishiyama T."/>
            <person name="Sakayama H."/>
            <person name="Vries J.D."/>
            <person name="Buschmann H."/>
            <person name="Saint-Marcoux D."/>
            <person name="Ullrich K.K."/>
            <person name="Haas F.B."/>
            <person name="Vanderstraeten L."/>
            <person name="Becker D."/>
            <person name="Lang D."/>
            <person name="Vosolsobe S."/>
            <person name="Rombauts S."/>
            <person name="Wilhelmsson P.K.I."/>
            <person name="Janitza P."/>
            <person name="Kern R."/>
            <person name="Heyl A."/>
            <person name="Rumpler F."/>
            <person name="Villalobos L.I.A.C."/>
            <person name="Clay J.M."/>
            <person name="Skokan R."/>
            <person name="Toyoda A."/>
            <person name="Suzuki Y."/>
            <person name="Kagoshima H."/>
            <person name="Schijlen E."/>
            <person name="Tajeshwar N."/>
            <person name="Catarino B."/>
            <person name="Hetherington A.J."/>
            <person name="Saltykova A."/>
            <person name="Bonnot C."/>
            <person name="Breuninger H."/>
            <person name="Symeonidi A."/>
            <person name="Radhakrishnan G.V."/>
            <person name="Van Nieuwerburgh F."/>
            <person name="Deforce D."/>
            <person name="Chang C."/>
            <person name="Karol K.G."/>
            <person name="Hedrich R."/>
            <person name="Ulvskov P."/>
            <person name="Glockner G."/>
            <person name="Delwiche C.F."/>
            <person name="Petrasek J."/>
            <person name="Van de Peer Y."/>
            <person name="Friml J."/>
            <person name="Beilby M."/>
            <person name="Dolan L."/>
            <person name="Kohara Y."/>
            <person name="Sugano S."/>
            <person name="Fujiyama A."/>
            <person name="Delaux P.-M."/>
            <person name="Quint M."/>
            <person name="TheiBen G."/>
            <person name="Hagemann M."/>
            <person name="Harholt J."/>
            <person name="Dunand C."/>
            <person name="Zachgo S."/>
            <person name="Langdale J."/>
            <person name="Maumus F."/>
            <person name="Straeten D.V.D."/>
            <person name="Gould S.B."/>
            <person name="Rensing S.A."/>
        </authorList>
    </citation>
    <scope>NUCLEOTIDE SEQUENCE [LARGE SCALE GENOMIC DNA]</scope>
    <source>
        <strain evidence="4 5">S276</strain>
    </source>
</reference>
<dbReference type="PANTHER" id="PTHR43433:SF5">
    <property type="entry name" value="AB HYDROLASE-1 DOMAIN-CONTAINING PROTEIN"/>
    <property type="match status" value="1"/>
</dbReference>
<organism evidence="4 5">
    <name type="scientific">Chara braunii</name>
    <name type="common">Braun's stonewort</name>
    <dbReference type="NCBI Taxonomy" id="69332"/>
    <lineage>
        <taxon>Eukaryota</taxon>
        <taxon>Viridiplantae</taxon>
        <taxon>Streptophyta</taxon>
        <taxon>Charophyceae</taxon>
        <taxon>Charales</taxon>
        <taxon>Characeae</taxon>
        <taxon>Chara</taxon>
    </lineage>
</organism>
<proteinExistence type="predicted"/>
<dbReference type="AlphaFoldDB" id="A0A388MA47"/>